<organism evidence="2 3">
    <name type="scientific">Gigaspora margarita</name>
    <dbReference type="NCBI Taxonomy" id="4874"/>
    <lineage>
        <taxon>Eukaryota</taxon>
        <taxon>Fungi</taxon>
        <taxon>Fungi incertae sedis</taxon>
        <taxon>Mucoromycota</taxon>
        <taxon>Glomeromycotina</taxon>
        <taxon>Glomeromycetes</taxon>
        <taxon>Diversisporales</taxon>
        <taxon>Gigasporaceae</taxon>
        <taxon>Gigaspora</taxon>
    </lineage>
</organism>
<evidence type="ECO:0000256" key="1">
    <source>
        <dbReference type="SAM" id="MobiDB-lite"/>
    </source>
</evidence>
<feature type="region of interest" description="Disordered" evidence="1">
    <location>
        <begin position="1"/>
        <end position="73"/>
    </location>
</feature>
<keyword evidence="3" id="KW-1185">Reference proteome</keyword>
<accession>A0ABN7USF8</accession>
<protein>
    <submittedName>
        <fullName evidence="2">19771_t:CDS:1</fullName>
    </submittedName>
</protein>
<gene>
    <name evidence="2" type="ORF">GMARGA_LOCUS10139</name>
</gene>
<feature type="compositionally biased region" description="Low complexity" evidence="1">
    <location>
        <begin position="37"/>
        <end position="54"/>
    </location>
</feature>
<dbReference type="Proteomes" id="UP000789901">
    <property type="component" value="Unassembled WGS sequence"/>
</dbReference>
<proteinExistence type="predicted"/>
<reference evidence="2 3" key="1">
    <citation type="submission" date="2021-06" db="EMBL/GenBank/DDBJ databases">
        <authorList>
            <person name="Kallberg Y."/>
            <person name="Tangrot J."/>
            <person name="Rosling A."/>
        </authorList>
    </citation>
    <scope>NUCLEOTIDE SEQUENCE [LARGE SCALE GENOMIC DNA]</scope>
    <source>
        <strain evidence="2 3">120-4 pot B 10/14</strain>
    </source>
</reference>
<evidence type="ECO:0000313" key="3">
    <source>
        <dbReference type="Proteomes" id="UP000789901"/>
    </source>
</evidence>
<comment type="caution">
    <text evidence="2">The sequence shown here is derived from an EMBL/GenBank/DDBJ whole genome shotgun (WGS) entry which is preliminary data.</text>
</comment>
<dbReference type="EMBL" id="CAJVQB010005608">
    <property type="protein sequence ID" value="CAG8665813.1"/>
    <property type="molecule type" value="Genomic_DNA"/>
</dbReference>
<name>A0ABN7USF8_GIGMA</name>
<feature type="compositionally biased region" description="Polar residues" evidence="1">
    <location>
        <begin position="1"/>
        <end position="10"/>
    </location>
</feature>
<evidence type="ECO:0000313" key="2">
    <source>
        <dbReference type="EMBL" id="CAG8665813.1"/>
    </source>
</evidence>
<sequence>MASAKSSFDISENGEEVFEKRHPMPLVRKKKIEPAGSTSTSTTPTSTSTPTTTSIIPFIQTAPSSPITTQSTHTYKKDAYPTYQTTTDDDDYQPTVVVAGNTSKPSIIVVSGPAGQPISTAEEQTSMGYHQKITEVDKRRTTPRQKCVTLRSLPI</sequence>
<feature type="compositionally biased region" description="Polar residues" evidence="1">
    <location>
        <begin position="61"/>
        <end position="73"/>
    </location>
</feature>